<protein>
    <submittedName>
        <fullName evidence="1">Uncharacterized protein</fullName>
    </submittedName>
</protein>
<dbReference type="AlphaFoldDB" id="A0A2T9WTE8"/>
<name>A0A2T9WTE8_NANST</name>
<reference evidence="1 2" key="1">
    <citation type="journal article" date="2015" name="Appl. Environ. Microbiol.">
        <title>Nanoarchaeota, Their Sulfolobales Host, and Nanoarchaeota Virus Distribution across Yellowstone National Park Hot Springs.</title>
        <authorList>
            <person name="Munson-McGee J.H."/>
            <person name="Field E.K."/>
            <person name="Bateson M."/>
            <person name="Rooney C."/>
            <person name="Stepanauskas R."/>
            <person name="Young M.J."/>
        </authorList>
    </citation>
    <scope>NUCLEOTIDE SEQUENCE [LARGE SCALE GENOMIC DNA]</scope>
    <source>
        <strain evidence="1">SCGC AB-777_O03</strain>
    </source>
</reference>
<dbReference type="Proteomes" id="UP000245908">
    <property type="component" value="Unassembled WGS sequence"/>
</dbReference>
<organism evidence="1 2">
    <name type="scientific">Nanobsidianus stetteri</name>
    <dbReference type="NCBI Taxonomy" id="1294122"/>
    <lineage>
        <taxon>Archaea</taxon>
        <taxon>Nanobdellota</taxon>
        <taxon>Candidatus Nanoarchaeia</taxon>
        <taxon>Nanoarchaeales</taxon>
        <taxon>Nanopusillaceae</taxon>
        <taxon>Candidatus Nanobsidianus</taxon>
    </lineage>
</organism>
<evidence type="ECO:0000313" key="1">
    <source>
        <dbReference type="EMBL" id="PVU71110.1"/>
    </source>
</evidence>
<gene>
    <name evidence="1" type="ORF">DDW05_01805</name>
</gene>
<proteinExistence type="predicted"/>
<accession>A0A2T9WTE8</accession>
<sequence length="77" mass="8798">MNSKFLLFFNGFDRKIPIIYITSLPLAAPMPKIIDTRIILYIFIPIIDNIGIDNKVKGAPNKGKEFNINDSKNIYNI</sequence>
<evidence type="ECO:0000313" key="2">
    <source>
        <dbReference type="Proteomes" id="UP000245908"/>
    </source>
</evidence>
<comment type="caution">
    <text evidence="1">The sequence shown here is derived from an EMBL/GenBank/DDBJ whole genome shotgun (WGS) entry which is preliminary data.</text>
</comment>
<dbReference type="EMBL" id="QEFH01000011">
    <property type="protein sequence ID" value="PVU71110.1"/>
    <property type="molecule type" value="Genomic_DNA"/>
</dbReference>